<dbReference type="EMBL" id="CAJZBQ010000044">
    <property type="protein sequence ID" value="CAG9327922.1"/>
    <property type="molecule type" value="Genomic_DNA"/>
</dbReference>
<evidence type="ECO:0000313" key="2">
    <source>
        <dbReference type="Proteomes" id="UP001162131"/>
    </source>
</evidence>
<keyword evidence="2" id="KW-1185">Reference proteome</keyword>
<accession>A0AAU9JTS5</accession>
<dbReference type="Proteomes" id="UP001162131">
    <property type="component" value="Unassembled WGS sequence"/>
</dbReference>
<gene>
    <name evidence="1" type="ORF">BSTOLATCC_MIC44542</name>
</gene>
<name>A0AAU9JTS5_9CILI</name>
<evidence type="ECO:0000313" key="1">
    <source>
        <dbReference type="EMBL" id="CAG9327922.1"/>
    </source>
</evidence>
<protein>
    <submittedName>
        <fullName evidence="1">Uncharacterized protein</fullName>
    </submittedName>
</protein>
<comment type="caution">
    <text evidence="1">The sequence shown here is derived from an EMBL/GenBank/DDBJ whole genome shotgun (WGS) entry which is preliminary data.</text>
</comment>
<reference evidence="1" key="1">
    <citation type="submission" date="2021-09" db="EMBL/GenBank/DDBJ databases">
        <authorList>
            <consortium name="AG Swart"/>
            <person name="Singh M."/>
            <person name="Singh A."/>
            <person name="Seah K."/>
            <person name="Emmerich C."/>
        </authorList>
    </citation>
    <scope>NUCLEOTIDE SEQUENCE</scope>
    <source>
        <strain evidence="1">ATCC30299</strain>
    </source>
</reference>
<proteinExistence type="predicted"/>
<sequence>MPICCSDFEKLVKFTRTEFFVLDLKYQFHSFQLNWFYYFLLNSKSERLKLHTNSFNFFRALSRSKLNSSSNGVRFIFGIFFIESIFLIK</sequence>
<dbReference type="AlphaFoldDB" id="A0AAU9JTS5"/>
<organism evidence="1 2">
    <name type="scientific">Blepharisma stoltei</name>
    <dbReference type="NCBI Taxonomy" id="1481888"/>
    <lineage>
        <taxon>Eukaryota</taxon>
        <taxon>Sar</taxon>
        <taxon>Alveolata</taxon>
        <taxon>Ciliophora</taxon>
        <taxon>Postciliodesmatophora</taxon>
        <taxon>Heterotrichea</taxon>
        <taxon>Heterotrichida</taxon>
        <taxon>Blepharismidae</taxon>
        <taxon>Blepharisma</taxon>
    </lineage>
</organism>